<evidence type="ECO:0000313" key="1">
    <source>
        <dbReference type="EMBL" id="EON72572.1"/>
    </source>
</evidence>
<dbReference type="EMBL" id="AQPX01000017">
    <property type="protein sequence ID" value="EON72572.1"/>
    <property type="molecule type" value="Genomic_DNA"/>
</dbReference>
<name>R7ZEM8_LYSSH</name>
<dbReference type="HOGENOM" id="CLU_2260333_0_0_9"/>
<evidence type="ECO:0000313" key="2">
    <source>
        <dbReference type="Proteomes" id="UP000013911"/>
    </source>
</evidence>
<proteinExistence type="predicted"/>
<reference evidence="1 2" key="1">
    <citation type="submission" date="2013-04" db="EMBL/GenBank/DDBJ databases">
        <title>Draft genome of the heavy metal tolerant bacterium Lysinibacillus sphaericus strain OT4b.31.</title>
        <authorList>
            <person name="Pena-Montenegro T.D."/>
            <person name="Dussan J."/>
        </authorList>
    </citation>
    <scope>NUCLEOTIDE SEQUENCE [LARGE SCALE GENOMIC DNA]</scope>
    <source>
        <strain evidence="1 2">OT4b.31</strain>
    </source>
</reference>
<gene>
    <name evidence="1" type="ORF">H131_10543</name>
</gene>
<dbReference type="PATRIC" id="fig|1285586.5.peg.2138"/>
<accession>R7ZEM8</accession>
<sequence length="103" mass="11998">MKGANNQFLDIEIFRFIPARNHSNMPCGIYDWSEMRAVHNGGLRYRALISLTQPAGFQTGFLGTSATYPVNRWANERDRFQHIGFPGDHTDEMWIDDWIWPPQ</sequence>
<dbReference type="AlphaFoldDB" id="R7ZEM8"/>
<protein>
    <submittedName>
        <fullName evidence="1">Uncharacterized protein</fullName>
    </submittedName>
</protein>
<dbReference type="Proteomes" id="UP000013911">
    <property type="component" value="Unassembled WGS sequence"/>
</dbReference>
<comment type="caution">
    <text evidence="1">The sequence shown here is derived from an EMBL/GenBank/DDBJ whole genome shotgun (WGS) entry which is preliminary data.</text>
</comment>
<organism evidence="1 2">
    <name type="scientific">Lysinibacillus sphaericus OT4b.31</name>
    <dbReference type="NCBI Taxonomy" id="1285586"/>
    <lineage>
        <taxon>Bacteria</taxon>
        <taxon>Bacillati</taxon>
        <taxon>Bacillota</taxon>
        <taxon>Bacilli</taxon>
        <taxon>Bacillales</taxon>
        <taxon>Bacillaceae</taxon>
        <taxon>Lysinibacillus</taxon>
    </lineage>
</organism>